<accession>A0A6J4K1P1</accession>
<organism evidence="1">
    <name type="scientific">uncultured Friedmanniella sp</name>
    <dbReference type="NCBI Taxonomy" id="335381"/>
    <lineage>
        <taxon>Bacteria</taxon>
        <taxon>Bacillati</taxon>
        <taxon>Actinomycetota</taxon>
        <taxon>Actinomycetes</taxon>
        <taxon>Propionibacteriales</taxon>
        <taxon>Nocardioidaceae</taxon>
        <taxon>Friedmanniella</taxon>
        <taxon>environmental samples</taxon>
    </lineage>
</organism>
<proteinExistence type="predicted"/>
<dbReference type="AlphaFoldDB" id="A0A6J4K1P1"/>
<gene>
    <name evidence="1" type="ORF">AVDCRST_MAG48-732</name>
</gene>
<protein>
    <submittedName>
        <fullName evidence="1">Uncharacterized protein</fullName>
    </submittedName>
</protein>
<name>A0A6J4K1P1_9ACTN</name>
<reference evidence="1" key="1">
    <citation type="submission" date="2020-02" db="EMBL/GenBank/DDBJ databases">
        <authorList>
            <person name="Meier V. D."/>
        </authorList>
    </citation>
    <scope>NUCLEOTIDE SEQUENCE</scope>
    <source>
        <strain evidence="1">AVDCRST_MAG48</strain>
    </source>
</reference>
<evidence type="ECO:0000313" key="1">
    <source>
        <dbReference type="EMBL" id="CAA9293396.1"/>
    </source>
</evidence>
<dbReference type="EMBL" id="CADCTS010000107">
    <property type="protein sequence ID" value="CAA9293396.1"/>
    <property type="molecule type" value="Genomic_DNA"/>
</dbReference>
<sequence>MRPVSRTALAWRVVVALLGIGLLVNGSLRMSDDVWPFGPMSQYAFSPPADHTILITRVEGRLADGRRVELPLRVSTAGISRAEVEARIPAIVAEPSLLRGVVQGWSSRHPAEPAVLQVWLVQDVTELSRGRPTGASREELASWTVPR</sequence>